<dbReference type="PATRIC" id="fig|271.14.peg.499"/>
<dbReference type="EMBL" id="LHCI01000106">
    <property type="protein sequence ID" value="KOX89252.1"/>
    <property type="molecule type" value="Genomic_DNA"/>
</dbReference>
<evidence type="ECO:0000259" key="1">
    <source>
        <dbReference type="Pfam" id="PF01609"/>
    </source>
</evidence>
<dbReference type="Pfam" id="PF01609">
    <property type="entry name" value="DDE_Tnp_1"/>
    <property type="match status" value="1"/>
</dbReference>
<dbReference type="GO" id="GO:0006313">
    <property type="term" value="P:DNA transposition"/>
    <property type="evidence" value="ECO:0007669"/>
    <property type="project" value="InterPro"/>
</dbReference>
<name>A0A0M9ACN4_THEAQ</name>
<protein>
    <recommendedName>
        <fullName evidence="1">Transposase IS4-like domain-containing protein</fullName>
    </recommendedName>
</protein>
<proteinExistence type="predicted"/>
<feature type="domain" description="Transposase IS4-like" evidence="1">
    <location>
        <begin position="2"/>
        <end position="28"/>
    </location>
</feature>
<evidence type="ECO:0000313" key="2">
    <source>
        <dbReference type="EMBL" id="KOX89252.1"/>
    </source>
</evidence>
<evidence type="ECO:0000313" key="3">
    <source>
        <dbReference type="Proteomes" id="UP000037685"/>
    </source>
</evidence>
<dbReference type="GO" id="GO:0003677">
    <property type="term" value="F:DNA binding"/>
    <property type="evidence" value="ECO:0007669"/>
    <property type="project" value="InterPro"/>
</dbReference>
<organism evidence="2 3">
    <name type="scientific">Thermus aquaticus</name>
    <dbReference type="NCBI Taxonomy" id="271"/>
    <lineage>
        <taxon>Bacteria</taxon>
        <taxon>Thermotogati</taxon>
        <taxon>Deinococcota</taxon>
        <taxon>Deinococci</taxon>
        <taxon>Thermales</taxon>
        <taxon>Thermaceae</taxon>
        <taxon>Thermus</taxon>
    </lineage>
</organism>
<comment type="caution">
    <text evidence="2">The sequence shown here is derived from an EMBL/GenBank/DDBJ whole genome shotgun (WGS) entry which is preliminary data.</text>
</comment>
<accession>A0A0M9ACN4</accession>
<dbReference type="AlphaFoldDB" id="A0A0M9ACN4"/>
<dbReference type="Proteomes" id="UP000037685">
    <property type="component" value="Unassembled WGS sequence"/>
</dbReference>
<gene>
    <name evidence="2" type="ORF">BVI061214_00410</name>
</gene>
<dbReference type="SUPFAM" id="SSF53098">
    <property type="entry name" value="Ribonuclease H-like"/>
    <property type="match status" value="1"/>
</dbReference>
<reference evidence="2 3" key="1">
    <citation type="submission" date="2015-07" db="EMBL/GenBank/DDBJ databases">
        <authorList>
            <person name="Noorani M."/>
        </authorList>
    </citation>
    <scope>NUCLEOTIDE SEQUENCE [LARGE SCALE GENOMIC DNA]</scope>
    <source>
        <strain evidence="3">ATCC 25104 / DSM 625 / JCM 10724 / NBRC 103206 / NCIMB 11243 / YT-1</strain>
    </source>
</reference>
<dbReference type="GO" id="GO:0004803">
    <property type="term" value="F:transposase activity"/>
    <property type="evidence" value="ECO:0007669"/>
    <property type="project" value="InterPro"/>
</dbReference>
<dbReference type="Gene3D" id="3.90.350.10">
    <property type="entry name" value="Transposase Inhibitor Protein From Tn5, Chain A, domain 1"/>
    <property type="match status" value="1"/>
</dbReference>
<dbReference type="InterPro" id="IPR012337">
    <property type="entry name" value="RNaseH-like_sf"/>
</dbReference>
<dbReference type="InterPro" id="IPR002559">
    <property type="entry name" value="Transposase_11"/>
</dbReference>
<sequence length="74" mass="8507">MVEAYRRRWEVERFFRLLKTGLGLETLQLGGKLGLPSERDGPYLLLRGLVRLLNYEVTQELLKQAKGGRGRSFG</sequence>